<dbReference type="GO" id="GO:0005524">
    <property type="term" value="F:ATP binding"/>
    <property type="evidence" value="ECO:0007669"/>
    <property type="project" value="UniProtKB-UniRule"/>
</dbReference>
<evidence type="ECO:0000313" key="7">
    <source>
        <dbReference type="EMBL" id="SHF49728.1"/>
    </source>
</evidence>
<dbReference type="AlphaFoldDB" id="A0A1M5C4Q1"/>
<dbReference type="Proteomes" id="UP000184148">
    <property type="component" value="Unassembled WGS sequence"/>
</dbReference>
<reference evidence="8" key="1">
    <citation type="submission" date="2016-11" db="EMBL/GenBank/DDBJ databases">
        <authorList>
            <person name="Varghese N."/>
            <person name="Submissions S."/>
        </authorList>
    </citation>
    <scope>NUCLEOTIDE SEQUENCE [LARGE SCALE GENOMIC DNA]</scope>
    <source>
        <strain evidence="8">DSM 12395</strain>
    </source>
</reference>
<protein>
    <recommendedName>
        <fullName evidence="5">Bifunctional ligase/repressor BirA</fullName>
    </recommendedName>
    <alternativeName>
        <fullName evidence="5">Biotin--[acetyl-CoA-carboxylase] ligase</fullName>
        <ecNumber evidence="5">6.3.4.15</ecNumber>
    </alternativeName>
    <alternativeName>
        <fullName evidence="5">Biotin--protein ligase</fullName>
    </alternativeName>
    <alternativeName>
        <fullName evidence="5">Biotin-[acetyl-CoA carboxylase] synthetase</fullName>
    </alternativeName>
</protein>
<dbReference type="Pfam" id="PF08279">
    <property type="entry name" value="HTH_11"/>
    <property type="match status" value="1"/>
</dbReference>
<dbReference type="EMBL" id="FQUY01000028">
    <property type="protein sequence ID" value="SHF49728.1"/>
    <property type="molecule type" value="Genomic_DNA"/>
</dbReference>
<organism evidence="7 8">
    <name type="scientific">Desulforamulus putei DSM 12395</name>
    <dbReference type="NCBI Taxonomy" id="1121429"/>
    <lineage>
        <taxon>Bacteria</taxon>
        <taxon>Bacillati</taxon>
        <taxon>Bacillota</taxon>
        <taxon>Clostridia</taxon>
        <taxon>Eubacteriales</taxon>
        <taxon>Peptococcaceae</taxon>
        <taxon>Desulforamulus</taxon>
    </lineage>
</organism>
<dbReference type="Pfam" id="PF03099">
    <property type="entry name" value="BPL_LplA_LipB"/>
    <property type="match status" value="1"/>
</dbReference>
<dbReference type="Pfam" id="PF02237">
    <property type="entry name" value="BPL_C"/>
    <property type="match status" value="1"/>
</dbReference>
<dbReference type="HAMAP" id="MF_00978">
    <property type="entry name" value="Bifunct_BirA"/>
    <property type="match status" value="1"/>
</dbReference>
<dbReference type="Gene3D" id="1.10.10.10">
    <property type="entry name" value="Winged helix-like DNA-binding domain superfamily/Winged helix DNA-binding domain"/>
    <property type="match status" value="1"/>
</dbReference>
<dbReference type="OrthoDB" id="9807064at2"/>
<dbReference type="GO" id="GO:0016740">
    <property type="term" value="F:transferase activity"/>
    <property type="evidence" value="ECO:0007669"/>
    <property type="project" value="UniProtKB-ARBA"/>
</dbReference>
<evidence type="ECO:0000313" key="8">
    <source>
        <dbReference type="Proteomes" id="UP000184148"/>
    </source>
</evidence>
<dbReference type="SUPFAM" id="SSF46785">
    <property type="entry name" value="Winged helix' DNA-binding domain"/>
    <property type="match status" value="1"/>
</dbReference>
<dbReference type="Gene3D" id="2.30.30.100">
    <property type="match status" value="1"/>
</dbReference>
<feature type="binding site" evidence="5">
    <location>
        <position position="187"/>
    </location>
    <ligand>
        <name>biotin</name>
        <dbReference type="ChEBI" id="CHEBI:57586"/>
    </ligand>
</feature>
<dbReference type="STRING" id="1121429.SAMN02745133_02801"/>
<dbReference type="InterPro" id="IPR045864">
    <property type="entry name" value="aa-tRNA-synth_II/BPL/LPL"/>
</dbReference>
<gene>
    <name evidence="5" type="primary">birA</name>
    <name evidence="7" type="ORF">SAMN02745133_02801</name>
</gene>
<keyword evidence="8" id="KW-1185">Reference proteome</keyword>
<feature type="binding site" evidence="5">
    <location>
        <position position="116"/>
    </location>
    <ligand>
        <name>biotin</name>
        <dbReference type="ChEBI" id="CHEBI:57586"/>
    </ligand>
</feature>
<name>A0A1M5C4Q1_9FIRM</name>
<keyword evidence="3 5" id="KW-0067">ATP-binding</keyword>
<keyword evidence="4 5" id="KW-0092">Biotin</keyword>
<feature type="binding site" evidence="5">
    <location>
        <begin position="92"/>
        <end position="94"/>
    </location>
    <ligand>
        <name>biotin</name>
        <dbReference type="ChEBI" id="CHEBI:57586"/>
    </ligand>
</feature>
<dbReference type="PANTHER" id="PTHR12835:SF5">
    <property type="entry name" value="BIOTIN--PROTEIN LIGASE"/>
    <property type="match status" value="1"/>
</dbReference>
<dbReference type="GO" id="GO:0009249">
    <property type="term" value="P:protein lipoylation"/>
    <property type="evidence" value="ECO:0007669"/>
    <property type="project" value="UniProtKB-ARBA"/>
</dbReference>
<comment type="function">
    <text evidence="5">Acts both as a biotin--[acetyl-CoA-carboxylase] ligase and a repressor.</text>
</comment>
<comment type="similarity">
    <text evidence="5">Belongs to the biotin--protein ligase family.</text>
</comment>
<feature type="domain" description="BPL/LPL catalytic" evidence="6">
    <location>
        <begin position="74"/>
        <end position="259"/>
    </location>
</feature>
<feature type="binding site" evidence="5">
    <location>
        <begin position="120"/>
        <end position="122"/>
    </location>
    <ligand>
        <name>biotin</name>
        <dbReference type="ChEBI" id="CHEBI:57586"/>
    </ligand>
</feature>
<evidence type="ECO:0000256" key="5">
    <source>
        <dbReference type="HAMAP-Rule" id="MF_00978"/>
    </source>
</evidence>
<dbReference type="EC" id="6.3.4.15" evidence="5"/>
<keyword evidence="5" id="KW-0804">Transcription</keyword>
<evidence type="ECO:0000256" key="2">
    <source>
        <dbReference type="ARBA" id="ARBA00022741"/>
    </source>
</evidence>
<keyword evidence="5" id="KW-0805">Transcription regulation</keyword>
<dbReference type="Gene3D" id="3.30.930.10">
    <property type="entry name" value="Bira Bifunctional Protein, Domain 2"/>
    <property type="match status" value="1"/>
</dbReference>
<dbReference type="InterPro" id="IPR003142">
    <property type="entry name" value="BPL_C"/>
</dbReference>
<comment type="catalytic activity">
    <reaction evidence="5">
        <text>biotin + L-lysyl-[protein] + ATP = N(6)-biotinyl-L-lysyl-[protein] + AMP + diphosphate + H(+)</text>
        <dbReference type="Rhea" id="RHEA:11756"/>
        <dbReference type="Rhea" id="RHEA-COMP:9752"/>
        <dbReference type="Rhea" id="RHEA-COMP:10505"/>
        <dbReference type="ChEBI" id="CHEBI:15378"/>
        <dbReference type="ChEBI" id="CHEBI:29969"/>
        <dbReference type="ChEBI" id="CHEBI:30616"/>
        <dbReference type="ChEBI" id="CHEBI:33019"/>
        <dbReference type="ChEBI" id="CHEBI:57586"/>
        <dbReference type="ChEBI" id="CHEBI:83144"/>
        <dbReference type="ChEBI" id="CHEBI:456215"/>
        <dbReference type="EC" id="6.3.4.15"/>
    </reaction>
</comment>
<dbReference type="PANTHER" id="PTHR12835">
    <property type="entry name" value="BIOTIN PROTEIN LIGASE"/>
    <property type="match status" value="1"/>
</dbReference>
<sequence length="335" mass="37143">MNAKQKILDLLKSEQPGYVSGEHICRQLQVSRTAIWKTVESLRRDGYEIEARPRAGYRLLASPDVLDPSEWLSGLRSRCIGLRAHYVKTTTSTNDVAKELARQGTEEGTVVITEEQTKGRGRLGRAWQCPPRAGLCFSVVLYPRVNPMEVSQFTMLAAVAVVRAFRRLPGIDARVKWPNDVYIDGLKACGILAEMTAEADRVKFLVLGIGVNVNQTREELAPLGNAATSLRVQSGHPVSRTGVLRAILEELDSLYTLWQAEGFAPLKGLWKDVTLWYGCPVVVRGLQRVWEGIMEDIDDNGALILRLSDNSTKTFYSGEVSLRPSPNSSGGRFLT</sequence>
<evidence type="ECO:0000259" key="6">
    <source>
        <dbReference type="PROSITE" id="PS51733"/>
    </source>
</evidence>
<dbReference type="InterPro" id="IPR013196">
    <property type="entry name" value="HTH_11"/>
</dbReference>
<dbReference type="GO" id="GO:0003677">
    <property type="term" value="F:DNA binding"/>
    <property type="evidence" value="ECO:0007669"/>
    <property type="project" value="UniProtKB-UniRule"/>
</dbReference>
<dbReference type="GO" id="GO:0005737">
    <property type="term" value="C:cytoplasm"/>
    <property type="evidence" value="ECO:0007669"/>
    <property type="project" value="TreeGrafter"/>
</dbReference>
<keyword evidence="2 5" id="KW-0547">Nucleotide-binding</keyword>
<dbReference type="SUPFAM" id="SSF50037">
    <property type="entry name" value="C-terminal domain of transcriptional repressors"/>
    <property type="match status" value="1"/>
</dbReference>
<dbReference type="InterPro" id="IPR030855">
    <property type="entry name" value="Bifunct_BirA"/>
</dbReference>
<proteinExistence type="inferred from homology"/>
<keyword evidence="5" id="KW-0238">DNA-binding</keyword>
<keyword evidence="5" id="KW-0678">Repressor</keyword>
<dbReference type="InterPro" id="IPR036390">
    <property type="entry name" value="WH_DNA-bd_sf"/>
</dbReference>
<dbReference type="RefSeq" id="WP_073239995.1">
    <property type="nucleotide sequence ID" value="NZ_FQUY01000028.1"/>
</dbReference>
<evidence type="ECO:0000256" key="3">
    <source>
        <dbReference type="ARBA" id="ARBA00022840"/>
    </source>
</evidence>
<dbReference type="NCBIfam" id="TIGR00121">
    <property type="entry name" value="birA_ligase"/>
    <property type="match status" value="1"/>
</dbReference>
<dbReference type="InterPro" id="IPR036388">
    <property type="entry name" value="WH-like_DNA-bd_sf"/>
</dbReference>
<dbReference type="GO" id="GO:0004077">
    <property type="term" value="F:biotin--[biotin carboxyl-carrier protein] ligase activity"/>
    <property type="evidence" value="ECO:0007669"/>
    <property type="project" value="UniProtKB-UniRule"/>
</dbReference>
<dbReference type="InterPro" id="IPR008988">
    <property type="entry name" value="Transcriptional_repressor_C"/>
</dbReference>
<evidence type="ECO:0000256" key="4">
    <source>
        <dbReference type="ARBA" id="ARBA00023267"/>
    </source>
</evidence>
<feature type="DNA-binding region" description="H-T-H motif" evidence="5">
    <location>
        <begin position="21"/>
        <end position="40"/>
    </location>
</feature>
<dbReference type="InterPro" id="IPR004408">
    <property type="entry name" value="Biotin_CoA_COase_ligase"/>
</dbReference>
<dbReference type="PROSITE" id="PS51733">
    <property type="entry name" value="BPL_LPL_CATALYTIC"/>
    <property type="match status" value="1"/>
</dbReference>
<accession>A0A1M5C4Q1</accession>
<dbReference type="CDD" id="cd16442">
    <property type="entry name" value="BPL"/>
    <property type="match status" value="1"/>
</dbReference>
<keyword evidence="1 5" id="KW-0436">Ligase</keyword>
<dbReference type="InterPro" id="IPR004143">
    <property type="entry name" value="BPL_LPL_catalytic"/>
</dbReference>
<dbReference type="SUPFAM" id="SSF55681">
    <property type="entry name" value="Class II aaRS and biotin synthetases"/>
    <property type="match status" value="1"/>
</dbReference>
<evidence type="ECO:0000256" key="1">
    <source>
        <dbReference type="ARBA" id="ARBA00022598"/>
    </source>
</evidence>
<dbReference type="GO" id="GO:0006355">
    <property type="term" value="P:regulation of DNA-templated transcription"/>
    <property type="evidence" value="ECO:0007669"/>
    <property type="project" value="UniProtKB-UniRule"/>
</dbReference>